<dbReference type="EMBL" id="NXLW01000010">
    <property type="protein sequence ID" value="RDU71625.1"/>
    <property type="molecule type" value="Genomic_DNA"/>
</dbReference>
<comment type="similarity">
    <text evidence="8">Belongs to the NAD synthetase family.</text>
</comment>
<proteinExistence type="inferred from homology"/>
<keyword evidence="6" id="KW-0460">Magnesium</keyword>
<name>A0A3D8J398_9HELI</name>
<dbReference type="GO" id="GO:0046872">
    <property type="term" value="F:metal ion binding"/>
    <property type="evidence" value="ECO:0007669"/>
    <property type="project" value="UniProtKB-KW"/>
</dbReference>
<sequence>MQTITDAHKKMLIKFLRESVTKRGFHKIVVGLSGGIDSAVVAALCQEAFSQERYSQNQSYEKRIHKDTQTTNCKVVLMPSLNSSQSSIQDALELCQKLNIEYEILSIQGFDEVFCKNHPNHTALARGNFCARMRMATLYHVSQMEQRLVIGTSNKSEIMLGYGTIFGDLACAINPIAHLYKTQIYQLAHLLGIPRSIIDKPPSADLYQGQSDEKDLGYNYSEIDKFLESYEQYHTNNIQEKKAYLQSLYPSKMVESLMNRIQKNAFKTEPIERYSPN</sequence>
<dbReference type="InterPro" id="IPR022310">
    <property type="entry name" value="NAD/GMP_synthase"/>
</dbReference>
<dbReference type="RefSeq" id="WP_104763458.1">
    <property type="nucleotide sequence ID" value="NZ_FZPM01000023.1"/>
</dbReference>
<comment type="catalytic activity">
    <reaction evidence="9">
        <text>deamido-NAD(+) + NH4(+) + ATP = AMP + diphosphate + NAD(+) + H(+)</text>
        <dbReference type="Rhea" id="RHEA:21188"/>
        <dbReference type="ChEBI" id="CHEBI:15378"/>
        <dbReference type="ChEBI" id="CHEBI:28938"/>
        <dbReference type="ChEBI" id="CHEBI:30616"/>
        <dbReference type="ChEBI" id="CHEBI:33019"/>
        <dbReference type="ChEBI" id="CHEBI:57540"/>
        <dbReference type="ChEBI" id="CHEBI:58437"/>
        <dbReference type="ChEBI" id="CHEBI:456215"/>
        <dbReference type="EC" id="6.3.1.5"/>
    </reaction>
</comment>
<dbReference type="FunFam" id="3.40.50.620:FF:000106">
    <property type="entry name" value="Glutamine-dependent NAD(+) synthetase"/>
    <property type="match status" value="1"/>
</dbReference>
<keyword evidence="7 8" id="KW-0520">NAD</keyword>
<evidence type="ECO:0000256" key="4">
    <source>
        <dbReference type="ARBA" id="ARBA00022741"/>
    </source>
</evidence>
<dbReference type="SUPFAM" id="SSF52402">
    <property type="entry name" value="Adenine nucleotide alpha hydrolases-like"/>
    <property type="match status" value="1"/>
</dbReference>
<comment type="caution">
    <text evidence="11">The sequence shown here is derived from an EMBL/GenBank/DDBJ whole genome shotgun (WGS) entry which is preliminary data.</text>
</comment>
<evidence type="ECO:0000256" key="3">
    <source>
        <dbReference type="ARBA" id="ARBA00022723"/>
    </source>
</evidence>
<dbReference type="InterPro" id="IPR003694">
    <property type="entry name" value="NAD_synthase"/>
</dbReference>
<evidence type="ECO:0000313" key="12">
    <source>
        <dbReference type="Proteomes" id="UP000256424"/>
    </source>
</evidence>
<dbReference type="CDD" id="cd00553">
    <property type="entry name" value="NAD_synthase"/>
    <property type="match status" value="1"/>
</dbReference>
<dbReference type="GO" id="GO:0003952">
    <property type="term" value="F:NAD+ synthase (glutamine-hydrolyzing) activity"/>
    <property type="evidence" value="ECO:0007669"/>
    <property type="project" value="InterPro"/>
</dbReference>
<dbReference type="PANTHER" id="PTHR23090:SF9">
    <property type="entry name" value="GLUTAMINE-DEPENDENT NAD(+) SYNTHETASE"/>
    <property type="match status" value="1"/>
</dbReference>
<keyword evidence="4 8" id="KW-0547">Nucleotide-binding</keyword>
<dbReference type="Proteomes" id="UP000256424">
    <property type="component" value="Unassembled WGS sequence"/>
</dbReference>
<evidence type="ECO:0000313" key="11">
    <source>
        <dbReference type="EMBL" id="RDU71625.1"/>
    </source>
</evidence>
<dbReference type="PANTHER" id="PTHR23090">
    <property type="entry name" value="NH 3 /GLUTAMINE-DEPENDENT NAD + SYNTHETASE"/>
    <property type="match status" value="1"/>
</dbReference>
<dbReference type="AlphaFoldDB" id="A0A3D8J398"/>
<comment type="pathway">
    <text evidence="1">Cofactor biosynthesis; NAD(+) biosynthesis.</text>
</comment>
<dbReference type="GO" id="GO:0004359">
    <property type="term" value="F:glutaminase activity"/>
    <property type="evidence" value="ECO:0007669"/>
    <property type="project" value="InterPro"/>
</dbReference>
<dbReference type="EC" id="6.3.1.5" evidence="9"/>
<dbReference type="InterPro" id="IPR014729">
    <property type="entry name" value="Rossmann-like_a/b/a_fold"/>
</dbReference>
<dbReference type="GO" id="GO:0009435">
    <property type="term" value="P:NAD+ biosynthetic process"/>
    <property type="evidence" value="ECO:0007669"/>
    <property type="project" value="UniProtKB-UniPathway"/>
</dbReference>
<dbReference type="GO" id="GO:0005524">
    <property type="term" value="F:ATP binding"/>
    <property type="evidence" value="ECO:0007669"/>
    <property type="project" value="UniProtKB-KW"/>
</dbReference>
<dbReference type="NCBIfam" id="TIGR00552">
    <property type="entry name" value="nadE"/>
    <property type="match status" value="1"/>
</dbReference>
<evidence type="ECO:0000256" key="9">
    <source>
        <dbReference type="RuleBase" id="RU003812"/>
    </source>
</evidence>
<protein>
    <recommendedName>
        <fullName evidence="9">NH(3)-dependent NAD(+) synthetase</fullName>
        <ecNumber evidence="9">6.3.1.5</ecNumber>
    </recommendedName>
</protein>
<evidence type="ECO:0000256" key="1">
    <source>
        <dbReference type="ARBA" id="ARBA00004790"/>
    </source>
</evidence>
<organism evidence="11 12">
    <name type="scientific">Helicobacter aurati</name>
    <dbReference type="NCBI Taxonomy" id="137778"/>
    <lineage>
        <taxon>Bacteria</taxon>
        <taxon>Pseudomonadati</taxon>
        <taxon>Campylobacterota</taxon>
        <taxon>Epsilonproteobacteria</taxon>
        <taxon>Campylobacterales</taxon>
        <taxon>Helicobacteraceae</taxon>
        <taxon>Helicobacter</taxon>
    </lineage>
</organism>
<dbReference type="Gene3D" id="3.40.50.620">
    <property type="entry name" value="HUPs"/>
    <property type="match status" value="1"/>
</dbReference>
<feature type="domain" description="NAD/GMP synthase" evidence="10">
    <location>
        <begin position="12"/>
        <end position="269"/>
    </location>
</feature>
<dbReference type="UniPathway" id="UPA00253">
    <property type="reaction ID" value="UER00333"/>
</dbReference>
<evidence type="ECO:0000256" key="7">
    <source>
        <dbReference type="ARBA" id="ARBA00023027"/>
    </source>
</evidence>
<accession>A0A3D8J398</accession>
<keyword evidence="5 8" id="KW-0067">ATP-binding</keyword>
<dbReference type="GO" id="GO:0008795">
    <property type="term" value="F:NAD+ synthase activity"/>
    <property type="evidence" value="ECO:0007669"/>
    <property type="project" value="UniProtKB-EC"/>
</dbReference>
<evidence type="ECO:0000256" key="8">
    <source>
        <dbReference type="RuleBase" id="RU003811"/>
    </source>
</evidence>
<keyword evidence="2 8" id="KW-0436">Ligase</keyword>
<evidence type="ECO:0000256" key="5">
    <source>
        <dbReference type="ARBA" id="ARBA00022840"/>
    </source>
</evidence>
<dbReference type="GO" id="GO:0005737">
    <property type="term" value="C:cytoplasm"/>
    <property type="evidence" value="ECO:0007669"/>
    <property type="project" value="InterPro"/>
</dbReference>
<keyword evidence="12" id="KW-1185">Reference proteome</keyword>
<gene>
    <name evidence="11" type="primary">nadE</name>
    <name evidence="11" type="ORF">CQA66_05840</name>
</gene>
<keyword evidence="3" id="KW-0479">Metal-binding</keyword>
<reference evidence="11 12" key="1">
    <citation type="submission" date="2018-04" db="EMBL/GenBank/DDBJ databases">
        <title>Novel Campyloabacter and Helicobacter Species and Strains.</title>
        <authorList>
            <person name="Mannion A.J."/>
            <person name="Shen Z."/>
            <person name="Fox J.G."/>
        </authorList>
    </citation>
    <scope>NUCLEOTIDE SEQUENCE [LARGE SCALE GENOMIC DNA]</scope>
    <source>
        <strain evidence="11 12">MIT 97-5075</strain>
    </source>
</reference>
<evidence type="ECO:0000256" key="2">
    <source>
        <dbReference type="ARBA" id="ARBA00022598"/>
    </source>
</evidence>
<dbReference type="Pfam" id="PF02540">
    <property type="entry name" value="NAD_synthase"/>
    <property type="match status" value="1"/>
</dbReference>
<dbReference type="OrthoDB" id="9799210at2"/>
<evidence type="ECO:0000259" key="10">
    <source>
        <dbReference type="Pfam" id="PF02540"/>
    </source>
</evidence>
<evidence type="ECO:0000256" key="6">
    <source>
        <dbReference type="ARBA" id="ARBA00022842"/>
    </source>
</evidence>